<dbReference type="InterPro" id="IPR002661">
    <property type="entry name" value="Ribosome_recyc_fac"/>
</dbReference>
<dbReference type="GO" id="GO:0043023">
    <property type="term" value="F:ribosomal large subunit binding"/>
    <property type="evidence" value="ECO:0007669"/>
    <property type="project" value="TreeGrafter"/>
</dbReference>
<dbReference type="GO" id="GO:0005737">
    <property type="term" value="C:cytoplasm"/>
    <property type="evidence" value="ECO:0007669"/>
    <property type="project" value="UniProtKB-SubCell"/>
</dbReference>
<comment type="subcellular location">
    <subcellularLocation>
        <location evidence="3">Cytoplasm</location>
    </subcellularLocation>
</comment>
<dbReference type="FunFam" id="3.30.1360.40:FF:000001">
    <property type="entry name" value="Ribosome-recycling factor"/>
    <property type="match status" value="1"/>
</dbReference>
<dbReference type="Pfam" id="PF01765">
    <property type="entry name" value="RRF"/>
    <property type="match status" value="1"/>
</dbReference>
<dbReference type="AlphaFoldDB" id="A0A2M6XAT7"/>
<dbReference type="PANTHER" id="PTHR20982:SF3">
    <property type="entry name" value="MITOCHONDRIAL RIBOSOME RECYCLING FACTOR PSEUDO 1"/>
    <property type="match status" value="1"/>
</dbReference>
<dbReference type="GO" id="GO:0006415">
    <property type="term" value="P:translational termination"/>
    <property type="evidence" value="ECO:0007669"/>
    <property type="project" value="UniProtKB-UniRule"/>
</dbReference>
<comment type="similarity">
    <text evidence="1 3">Belongs to the RRF family.</text>
</comment>
<dbReference type="NCBIfam" id="TIGR00496">
    <property type="entry name" value="frr"/>
    <property type="match status" value="1"/>
</dbReference>
<sequence length="181" mass="20888">MKETRQKMSHVLELLAAELATLKAGKATPALVERIMVDAYQTKMPVVELATITTPEPSQLLVAPFDQSVIRNIEKALALDRGLGLQPVIDGEVIRIKIPPLTEEKRKELVKLLQRQLESARIMIRQVRSEKMTQLKHAFENQEIFEDDRRGQERELQKLTDEMNEKIEEIGQRKEQELLRI</sequence>
<keyword evidence="3" id="KW-0963">Cytoplasm</keyword>
<evidence type="ECO:0000313" key="7">
    <source>
        <dbReference type="Proteomes" id="UP000231214"/>
    </source>
</evidence>
<keyword evidence="4" id="KW-0175">Coiled coil</keyword>
<keyword evidence="2 3" id="KW-0648">Protein biosynthesis</keyword>
<dbReference type="InterPro" id="IPR023584">
    <property type="entry name" value="Ribosome_recyc_fac_dom"/>
</dbReference>
<organism evidence="6 7">
    <name type="scientific">Candidatus Shapirobacteria bacterium CG09_land_8_20_14_0_10_49_15</name>
    <dbReference type="NCBI Taxonomy" id="1974482"/>
    <lineage>
        <taxon>Bacteria</taxon>
        <taxon>Candidatus Shapironibacteriota</taxon>
    </lineage>
</organism>
<dbReference type="Gene3D" id="3.30.1360.40">
    <property type="match status" value="1"/>
</dbReference>
<dbReference type="EMBL" id="PEZK01000028">
    <property type="protein sequence ID" value="PIU02108.1"/>
    <property type="molecule type" value="Genomic_DNA"/>
</dbReference>
<evidence type="ECO:0000256" key="4">
    <source>
        <dbReference type="SAM" id="Coils"/>
    </source>
</evidence>
<feature type="coiled-coil region" evidence="4">
    <location>
        <begin position="110"/>
        <end position="176"/>
    </location>
</feature>
<evidence type="ECO:0000256" key="3">
    <source>
        <dbReference type="HAMAP-Rule" id="MF_00040"/>
    </source>
</evidence>
<evidence type="ECO:0000256" key="2">
    <source>
        <dbReference type="ARBA" id="ARBA00022917"/>
    </source>
</evidence>
<reference evidence="7" key="1">
    <citation type="submission" date="2017-09" db="EMBL/GenBank/DDBJ databases">
        <title>Depth-based differentiation of microbial function through sediment-hosted aquifers and enrichment of novel symbionts in the deep terrestrial subsurface.</title>
        <authorList>
            <person name="Probst A.J."/>
            <person name="Ladd B."/>
            <person name="Jarett J.K."/>
            <person name="Geller-Mcgrath D.E."/>
            <person name="Sieber C.M.K."/>
            <person name="Emerson J.B."/>
            <person name="Anantharaman K."/>
            <person name="Thomas B.C."/>
            <person name="Malmstrom R."/>
            <person name="Stieglmeier M."/>
            <person name="Klingl A."/>
            <person name="Woyke T."/>
            <person name="Ryan C.M."/>
            <person name="Banfield J.F."/>
        </authorList>
    </citation>
    <scope>NUCLEOTIDE SEQUENCE [LARGE SCALE GENOMIC DNA]</scope>
</reference>
<dbReference type="Gene3D" id="1.10.132.20">
    <property type="entry name" value="Ribosome-recycling factor"/>
    <property type="match status" value="1"/>
</dbReference>
<evidence type="ECO:0000259" key="5">
    <source>
        <dbReference type="Pfam" id="PF01765"/>
    </source>
</evidence>
<dbReference type="PANTHER" id="PTHR20982">
    <property type="entry name" value="RIBOSOME RECYCLING FACTOR"/>
    <property type="match status" value="1"/>
</dbReference>
<dbReference type="InterPro" id="IPR036191">
    <property type="entry name" value="RRF_sf"/>
</dbReference>
<comment type="function">
    <text evidence="3">Responsible for the release of ribosomes from messenger RNA at the termination of protein biosynthesis. May increase the efficiency of translation by recycling ribosomes from one round of translation to another.</text>
</comment>
<protein>
    <recommendedName>
        <fullName evidence="3">Ribosome-recycling factor</fullName>
        <shortName evidence="3">RRF</shortName>
    </recommendedName>
    <alternativeName>
        <fullName evidence="3">Ribosome-releasing factor</fullName>
    </alternativeName>
</protein>
<dbReference type="HAMAP" id="MF_00040">
    <property type="entry name" value="RRF"/>
    <property type="match status" value="1"/>
</dbReference>
<evidence type="ECO:0000256" key="1">
    <source>
        <dbReference type="ARBA" id="ARBA00005912"/>
    </source>
</evidence>
<dbReference type="SUPFAM" id="SSF55194">
    <property type="entry name" value="Ribosome recycling factor, RRF"/>
    <property type="match status" value="1"/>
</dbReference>
<proteinExistence type="inferred from homology"/>
<name>A0A2M6XAT7_9BACT</name>
<dbReference type="Proteomes" id="UP000231214">
    <property type="component" value="Unassembled WGS sequence"/>
</dbReference>
<accession>A0A2M6XAT7</accession>
<comment type="caution">
    <text evidence="6">The sequence shown here is derived from an EMBL/GenBank/DDBJ whole genome shotgun (WGS) entry which is preliminary data.</text>
</comment>
<feature type="domain" description="Ribosome recycling factor" evidence="5">
    <location>
        <begin position="16"/>
        <end position="179"/>
    </location>
</feature>
<gene>
    <name evidence="3" type="primary">frr</name>
    <name evidence="6" type="ORF">COT66_02000</name>
</gene>
<evidence type="ECO:0000313" key="6">
    <source>
        <dbReference type="EMBL" id="PIU02108.1"/>
    </source>
</evidence>